<dbReference type="InterPro" id="IPR008271">
    <property type="entry name" value="Ser/Thr_kinase_AS"/>
</dbReference>
<dbReference type="SMART" id="SM00220">
    <property type="entry name" value="S_TKc"/>
    <property type="match status" value="1"/>
</dbReference>
<feature type="region of interest" description="Disordered" evidence="7">
    <location>
        <begin position="1175"/>
        <end position="1222"/>
    </location>
</feature>
<dbReference type="InterPro" id="IPR011009">
    <property type="entry name" value="Kinase-like_dom_sf"/>
</dbReference>
<dbReference type="Gene3D" id="1.10.510.10">
    <property type="entry name" value="Transferase(Phosphotransferase) domain 1"/>
    <property type="match status" value="1"/>
</dbReference>
<dbReference type="FunFam" id="3.30.200.20:FF:000180">
    <property type="entry name" value="serine/threonine-protein kinase STY46-like"/>
    <property type="match status" value="1"/>
</dbReference>
<feature type="region of interest" description="Disordered" evidence="7">
    <location>
        <begin position="798"/>
        <end position="864"/>
    </location>
</feature>
<evidence type="ECO:0000256" key="5">
    <source>
        <dbReference type="ARBA" id="ARBA00022840"/>
    </source>
</evidence>
<feature type="compositionally biased region" description="Polar residues" evidence="7">
    <location>
        <begin position="1511"/>
        <end position="1523"/>
    </location>
</feature>
<keyword evidence="3 6" id="KW-0547">Nucleotide-binding</keyword>
<dbReference type="SUPFAM" id="SSF56112">
    <property type="entry name" value="Protein kinase-like (PK-like)"/>
    <property type="match status" value="1"/>
</dbReference>
<feature type="compositionally biased region" description="Polar residues" evidence="7">
    <location>
        <begin position="758"/>
        <end position="770"/>
    </location>
</feature>
<dbReference type="EMBL" id="JBGBPQ010000011">
    <property type="protein sequence ID" value="KAL1515502.1"/>
    <property type="molecule type" value="Genomic_DNA"/>
</dbReference>
<dbReference type="InterPro" id="IPR036871">
    <property type="entry name" value="PX_dom_sf"/>
</dbReference>
<dbReference type="Gene3D" id="3.30.200.20">
    <property type="entry name" value="Phosphorylase Kinase, domain 1"/>
    <property type="match status" value="1"/>
</dbReference>
<keyword evidence="4" id="KW-0418">Kinase</keyword>
<feature type="compositionally biased region" description="Basic and acidic residues" evidence="7">
    <location>
        <begin position="1484"/>
        <end position="1505"/>
    </location>
</feature>
<dbReference type="GO" id="GO:0005524">
    <property type="term" value="F:ATP binding"/>
    <property type="evidence" value="ECO:0007669"/>
    <property type="project" value="UniProtKB-UniRule"/>
</dbReference>
<keyword evidence="1" id="KW-0723">Serine/threonine-protein kinase</keyword>
<feature type="region of interest" description="Disordered" evidence="7">
    <location>
        <begin position="1"/>
        <end position="39"/>
    </location>
</feature>
<evidence type="ECO:0000313" key="9">
    <source>
        <dbReference type="EMBL" id="KAL1515502.1"/>
    </source>
</evidence>
<feature type="region of interest" description="Disordered" evidence="7">
    <location>
        <begin position="407"/>
        <end position="428"/>
    </location>
</feature>
<dbReference type="Pfam" id="PF07714">
    <property type="entry name" value="PK_Tyr_Ser-Thr"/>
    <property type="match status" value="1"/>
</dbReference>
<gene>
    <name evidence="9" type="ORF">AB1Y20_002125</name>
</gene>
<keyword evidence="5 6" id="KW-0067">ATP-binding</keyword>
<evidence type="ECO:0000256" key="4">
    <source>
        <dbReference type="ARBA" id="ARBA00022777"/>
    </source>
</evidence>
<feature type="compositionally biased region" description="Gly residues" evidence="7">
    <location>
        <begin position="1524"/>
        <end position="1536"/>
    </location>
</feature>
<evidence type="ECO:0000256" key="1">
    <source>
        <dbReference type="ARBA" id="ARBA00022527"/>
    </source>
</evidence>
<dbReference type="InterPro" id="IPR000719">
    <property type="entry name" value="Prot_kinase_dom"/>
</dbReference>
<feature type="compositionally biased region" description="Polar residues" evidence="7">
    <location>
        <begin position="1175"/>
        <end position="1190"/>
    </location>
</feature>
<evidence type="ECO:0000256" key="7">
    <source>
        <dbReference type="SAM" id="MobiDB-lite"/>
    </source>
</evidence>
<proteinExistence type="predicted"/>
<feature type="compositionally biased region" description="Polar residues" evidence="7">
    <location>
        <begin position="236"/>
        <end position="246"/>
    </location>
</feature>
<evidence type="ECO:0000256" key="3">
    <source>
        <dbReference type="ARBA" id="ARBA00022741"/>
    </source>
</evidence>
<dbReference type="PROSITE" id="PS00108">
    <property type="entry name" value="PROTEIN_KINASE_ST"/>
    <property type="match status" value="1"/>
</dbReference>
<dbReference type="CDD" id="cd13999">
    <property type="entry name" value="STKc_MAP3K-like"/>
    <property type="match status" value="1"/>
</dbReference>
<dbReference type="SUPFAM" id="SSF64268">
    <property type="entry name" value="PX domain"/>
    <property type="match status" value="1"/>
</dbReference>
<feature type="region of interest" description="Disordered" evidence="7">
    <location>
        <begin position="1467"/>
        <end position="1536"/>
    </location>
</feature>
<feature type="compositionally biased region" description="Basic and acidic residues" evidence="7">
    <location>
        <begin position="617"/>
        <end position="628"/>
    </location>
</feature>
<evidence type="ECO:0000259" key="8">
    <source>
        <dbReference type="PROSITE" id="PS50011"/>
    </source>
</evidence>
<feature type="region of interest" description="Disordered" evidence="7">
    <location>
        <begin position="746"/>
        <end position="775"/>
    </location>
</feature>
<dbReference type="InterPro" id="IPR051681">
    <property type="entry name" value="Ser/Thr_Kinases-Pseudokinases"/>
</dbReference>
<accession>A0AB34J884</accession>
<dbReference type="PANTHER" id="PTHR44329">
    <property type="entry name" value="SERINE/THREONINE-PROTEIN KINASE TNNI3K-RELATED"/>
    <property type="match status" value="1"/>
</dbReference>
<feature type="region of interest" description="Disordered" evidence="7">
    <location>
        <begin position="121"/>
        <end position="148"/>
    </location>
</feature>
<reference evidence="9 10" key="1">
    <citation type="journal article" date="2024" name="Science">
        <title>Giant polyketide synthase enzymes in the biosynthesis of giant marine polyether toxins.</title>
        <authorList>
            <person name="Fallon T.R."/>
            <person name="Shende V.V."/>
            <person name="Wierzbicki I.H."/>
            <person name="Pendleton A.L."/>
            <person name="Watervoot N.F."/>
            <person name="Auber R.P."/>
            <person name="Gonzalez D.J."/>
            <person name="Wisecaver J.H."/>
            <person name="Moore B.S."/>
        </authorList>
    </citation>
    <scope>NUCLEOTIDE SEQUENCE [LARGE SCALE GENOMIC DNA]</scope>
    <source>
        <strain evidence="9 10">12B1</strain>
    </source>
</reference>
<evidence type="ECO:0000313" key="10">
    <source>
        <dbReference type="Proteomes" id="UP001515480"/>
    </source>
</evidence>
<keyword evidence="2" id="KW-0808">Transferase</keyword>
<evidence type="ECO:0000256" key="2">
    <source>
        <dbReference type="ARBA" id="ARBA00022679"/>
    </source>
</evidence>
<dbReference type="InterPro" id="IPR001245">
    <property type="entry name" value="Ser-Thr/Tyr_kinase_cat_dom"/>
</dbReference>
<dbReference type="GO" id="GO:0004674">
    <property type="term" value="F:protein serine/threonine kinase activity"/>
    <property type="evidence" value="ECO:0007669"/>
    <property type="project" value="UniProtKB-KW"/>
</dbReference>
<feature type="region of interest" description="Disordered" evidence="7">
    <location>
        <begin position="606"/>
        <end position="628"/>
    </location>
</feature>
<sequence>MGVTPPEGSSSPISEEERVSSASGDESDHEVPSPPLNTGFKLNMAKLQREEIDDAKPIAIPPTPKEAVLQKIRDEAAASAAAAPSALPPAAAGEFAFKMGGGSVGSAEQQQIASLKAMLEASAASEAAREEMSSDSDNSVDEPPPVAATGFKLNIRAVQREEVDGAKPVAVPPTPKEAVMQKLRDEAALREDAAAKEHTRQQGGHLPHPHGHSVDLAFESSSSVLSPSHSRRESPRMSTPTVSTDSPLPGRTIQEMASEKQINLLRNLSAVPVDTNGDGRADAWAIDFDKDGQVDTLIRIAHPTNSAKDPKASKSALAEALAPLEPLEQLPEVDPLSEGAPTAAITMGRSISEFAARCFDPNQVEAASNRLSSLQEWRQHVRWYAKIVQENSRSWALESSLIGNNSSLSLSSRKSSRKSQRKEGSYEDKVGALTRKGSAIASQPFTRDTVSSYSLQRGARAEDVKRTAYLEELRTIDSTLQHMHPCFAYFRDTFSPGQAHPRLKTLHELQGKALAINLELIWHFHLPEAATRLLPRHASVLLPRMIARELRDAFIGPKAAVEAAEKIVKRLGLEHSEPELVLLLLERVQRAAEVWQLKYERWAQQQRDCDGDDQDESSDRPLARTESVVKRVSVDRRQSLDHLSKEGGLPRRSLKRQSKLMRLFGGNSKIHGQELQGKVVAARELALAIRKAQPGLPQTGFDRCKVSNNHHLALAMLEAYSRALAIHAEPAINIYQKITASSSRAKSSGLRAPHAALQLSSNSSGSPNQDKSSRISHLPEIDESPAFAEAATALEGELPKAAKPDEAKRARDAAAANSSTSAHHRTPSTPPTAAELQLPIVPSRRTSGGSTPSDSPRGSARVLTREQERQYKWVVRINEVEMQTRLGAGAYGEVWAGHWRRNEVAVKQLLTGKLTDEDTNHFLQEMQTLAELRHPNIVRFLGACLEPKRMFILFELCPGSLYDLLYKSEAELPEEKYILKLLGEVGLGIYYLHCFEPPMLHLDLKSANVLLDENGVAKVCDFGMSHVMEDAAEAASSDSRAVGSPQWTAPEKLRGEKYDEKADTFSFGMLLYEVMARELPYKGNDSCEIIVGLITQLLPRPTLSEEMKNKWPQQLQDLMVKCYAEKPDDRPAFNVILDEFEKLAPKDKAKTRTSIFAPAVFASPAALRSSQESGVCTSVGSMPESLSSERASVKRASMESGSNRSPDFRQPVMDPAQQAPPPSKIAEEIPVEAKEPEVAIRTSSGAPRAKSAIQHVAEITPDQSEMIDRVGKSWGSHEAPVEQVGRLSSDAPLAMPEAGLSETELARRLRTQQQQLIGIGAPQQLSVRVPNADKGKEGKLVYNITCELDGVVWEVTRKEKDVGELHNALTTLMSFVPDSPIVARAWWRGAEQMGTAAKRLEDYLYELTHNGQWVWDEARVLRQFLQIPITSEKRQARELVLRDIRSHQLRDLRTQLLQEIKAGKRDVLKHSAPAEGATASSSTPRDRARPELVEKARAISREMTEPRIVTAGTTGFGNTPRTGSTGGAGLRNGRGS</sequence>
<keyword evidence="10" id="KW-1185">Reference proteome</keyword>
<evidence type="ECO:0000256" key="6">
    <source>
        <dbReference type="PROSITE-ProRule" id="PRU10141"/>
    </source>
</evidence>
<organism evidence="9 10">
    <name type="scientific">Prymnesium parvum</name>
    <name type="common">Toxic golden alga</name>
    <dbReference type="NCBI Taxonomy" id="97485"/>
    <lineage>
        <taxon>Eukaryota</taxon>
        <taxon>Haptista</taxon>
        <taxon>Haptophyta</taxon>
        <taxon>Prymnesiophyceae</taxon>
        <taxon>Prymnesiales</taxon>
        <taxon>Prymnesiaceae</taxon>
        <taxon>Prymnesium</taxon>
    </lineage>
</organism>
<dbReference type="GO" id="GO:0035091">
    <property type="term" value="F:phosphatidylinositol binding"/>
    <property type="evidence" value="ECO:0007669"/>
    <property type="project" value="InterPro"/>
</dbReference>
<feature type="compositionally biased region" description="Low complexity" evidence="7">
    <location>
        <begin position="1"/>
        <end position="13"/>
    </location>
</feature>
<protein>
    <recommendedName>
        <fullName evidence="8">Protein kinase domain-containing protein</fullName>
    </recommendedName>
</protein>
<feature type="region of interest" description="Disordered" evidence="7">
    <location>
        <begin position="192"/>
        <end position="250"/>
    </location>
</feature>
<feature type="binding site" evidence="6">
    <location>
        <position position="907"/>
    </location>
    <ligand>
        <name>ATP</name>
        <dbReference type="ChEBI" id="CHEBI:30616"/>
    </ligand>
</feature>
<dbReference type="PROSITE" id="PS00107">
    <property type="entry name" value="PROTEIN_KINASE_ATP"/>
    <property type="match status" value="1"/>
</dbReference>
<comment type="caution">
    <text evidence="9">The sequence shown here is derived from an EMBL/GenBank/DDBJ whole genome shotgun (WGS) entry which is preliminary data.</text>
</comment>
<feature type="compositionally biased region" description="Basic and acidic residues" evidence="7">
    <location>
        <begin position="798"/>
        <end position="812"/>
    </location>
</feature>
<dbReference type="PANTHER" id="PTHR44329:SF298">
    <property type="entry name" value="MIXED LINEAGE KINASE DOMAIN-LIKE PROTEIN"/>
    <property type="match status" value="1"/>
</dbReference>
<feature type="compositionally biased region" description="Polar residues" evidence="7">
    <location>
        <begin position="844"/>
        <end position="856"/>
    </location>
</feature>
<dbReference type="InterPro" id="IPR017441">
    <property type="entry name" value="Protein_kinase_ATP_BS"/>
</dbReference>
<feature type="domain" description="Protein kinase" evidence="8">
    <location>
        <begin position="880"/>
        <end position="1143"/>
    </location>
</feature>
<dbReference type="Proteomes" id="UP001515480">
    <property type="component" value="Unassembled WGS sequence"/>
</dbReference>
<dbReference type="PROSITE" id="PS50011">
    <property type="entry name" value="PROTEIN_KINASE_DOM"/>
    <property type="match status" value="1"/>
</dbReference>
<name>A0AB34J884_PRYPA</name>